<evidence type="ECO:0000313" key="3">
    <source>
        <dbReference type="Proteomes" id="UP001597326"/>
    </source>
</evidence>
<proteinExistence type="predicted"/>
<accession>A0ABW4RV17</accession>
<evidence type="ECO:0000256" key="1">
    <source>
        <dbReference type="SAM" id="Phobius"/>
    </source>
</evidence>
<dbReference type="InterPro" id="IPR019099">
    <property type="entry name" value="Uncharacterised_PGPGW_TM"/>
</dbReference>
<dbReference type="RefSeq" id="WP_343873537.1">
    <property type="nucleotide sequence ID" value="NZ_BAAAIX010000016.1"/>
</dbReference>
<protein>
    <submittedName>
        <fullName evidence="2">PGPGW domain-containing protein</fullName>
    </submittedName>
</protein>
<name>A0ABW4RV17_9ACTN</name>
<sequence>MHNERHQGEQVLDEPAGDGFPADLASDVEPRPHLLRTAQDGDRWAWRARIRSSPVALFWYRIGVGLVGGLLMVASVLTGWLPGPGGIPLFMLGLLVLSSEFSWAHGVMMWFKKWLDWFQNWPLPARRAFWTFVVVCILATWYAMAAWHGLPDWLPEALAAQLDRLPLVER</sequence>
<keyword evidence="3" id="KW-1185">Reference proteome</keyword>
<organism evidence="2 3">
    <name type="scientific">Luteococcus peritonei</name>
    <dbReference type="NCBI Taxonomy" id="88874"/>
    <lineage>
        <taxon>Bacteria</taxon>
        <taxon>Bacillati</taxon>
        <taxon>Actinomycetota</taxon>
        <taxon>Actinomycetes</taxon>
        <taxon>Propionibacteriales</taxon>
        <taxon>Propionibacteriaceae</taxon>
        <taxon>Luteococcus</taxon>
    </lineage>
</organism>
<dbReference type="Proteomes" id="UP001597326">
    <property type="component" value="Unassembled WGS sequence"/>
</dbReference>
<dbReference type="EMBL" id="JBHUFZ010000015">
    <property type="protein sequence ID" value="MFD1889899.1"/>
    <property type="molecule type" value="Genomic_DNA"/>
</dbReference>
<dbReference type="Pfam" id="PF09656">
    <property type="entry name" value="PGPGW"/>
    <property type="match status" value="1"/>
</dbReference>
<keyword evidence="1" id="KW-0472">Membrane</keyword>
<comment type="caution">
    <text evidence="2">The sequence shown here is derived from an EMBL/GenBank/DDBJ whole genome shotgun (WGS) entry which is preliminary data.</text>
</comment>
<reference evidence="3" key="1">
    <citation type="journal article" date="2019" name="Int. J. Syst. Evol. Microbiol.">
        <title>The Global Catalogue of Microorganisms (GCM) 10K type strain sequencing project: providing services to taxonomists for standard genome sequencing and annotation.</title>
        <authorList>
            <consortium name="The Broad Institute Genomics Platform"/>
            <consortium name="The Broad Institute Genome Sequencing Center for Infectious Disease"/>
            <person name="Wu L."/>
            <person name="Ma J."/>
        </authorList>
    </citation>
    <scope>NUCLEOTIDE SEQUENCE [LARGE SCALE GENOMIC DNA]</scope>
    <source>
        <strain evidence="3">CAIM 431</strain>
    </source>
</reference>
<keyword evidence="1" id="KW-0812">Transmembrane</keyword>
<feature type="transmembrane region" description="Helical" evidence="1">
    <location>
        <begin position="128"/>
        <end position="147"/>
    </location>
</feature>
<feature type="transmembrane region" description="Helical" evidence="1">
    <location>
        <begin position="87"/>
        <end position="107"/>
    </location>
</feature>
<keyword evidence="1" id="KW-1133">Transmembrane helix</keyword>
<feature type="transmembrane region" description="Helical" evidence="1">
    <location>
        <begin position="58"/>
        <end position="81"/>
    </location>
</feature>
<evidence type="ECO:0000313" key="2">
    <source>
        <dbReference type="EMBL" id="MFD1889899.1"/>
    </source>
</evidence>
<gene>
    <name evidence="2" type="ORF">ACFSCS_06805</name>
</gene>